<feature type="domain" description="TfoX C-terminal" evidence="1">
    <location>
        <begin position="4"/>
        <end position="81"/>
    </location>
</feature>
<accession>A0ABT4JYX9</accession>
<dbReference type="PANTHER" id="PTHR36121:SF1">
    <property type="entry name" value="PROTEIN SXY"/>
    <property type="match status" value="1"/>
</dbReference>
<dbReference type="Pfam" id="PF04994">
    <property type="entry name" value="TfoX_C"/>
    <property type="match status" value="1"/>
</dbReference>
<dbReference type="Proteomes" id="UP001149719">
    <property type="component" value="Unassembled WGS sequence"/>
</dbReference>
<evidence type="ECO:0000313" key="3">
    <source>
        <dbReference type="Proteomes" id="UP001149719"/>
    </source>
</evidence>
<dbReference type="InterPro" id="IPR047525">
    <property type="entry name" value="TfoX-like"/>
</dbReference>
<dbReference type="EMBL" id="JAPUBN010000021">
    <property type="protein sequence ID" value="MCZ2723435.1"/>
    <property type="molecule type" value="Genomic_DNA"/>
</dbReference>
<proteinExistence type="predicted"/>
<dbReference type="RefSeq" id="WP_269127551.1">
    <property type="nucleotide sequence ID" value="NZ_JAPUBN010000021.1"/>
</dbReference>
<comment type="caution">
    <text evidence="2">The sequence shown here is derived from an EMBL/GenBank/DDBJ whole genome shotgun (WGS) entry which is preliminary data.</text>
</comment>
<organism evidence="2 3">
    <name type="scientific">Marinomonas phaeophyticola</name>
    <dbReference type="NCBI Taxonomy" id="3004091"/>
    <lineage>
        <taxon>Bacteria</taxon>
        <taxon>Pseudomonadati</taxon>
        <taxon>Pseudomonadota</taxon>
        <taxon>Gammaproteobacteria</taxon>
        <taxon>Oceanospirillales</taxon>
        <taxon>Oceanospirillaceae</taxon>
        <taxon>Marinomonas</taxon>
    </lineage>
</organism>
<evidence type="ECO:0000259" key="1">
    <source>
        <dbReference type="Pfam" id="PF04994"/>
    </source>
</evidence>
<gene>
    <name evidence="2" type="ORF">O1D97_17920</name>
</gene>
<name>A0ABT4JYX9_9GAMM</name>
<keyword evidence="3" id="KW-1185">Reference proteome</keyword>
<reference evidence="2" key="1">
    <citation type="submission" date="2022-12" db="EMBL/GenBank/DDBJ databases">
        <title>Marinomonas 15G1-11 sp. nov, isolated from marine algae.</title>
        <authorList>
            <person name="Butt M."/>
            <person name="Choi D.G."/>
            <person name="Kim J.M."/>
            <person name="Lee J.K."/>
            <person name="Baek J.H."/>
            <person name="Jeon C.O."/>
        </authorList>
    </citation>
    <scope>NUCLEOTIDE SEQUENCE</scope>
    <source>
        <strain evidence="2">15G1-11</strain>
    </source>
</reference>
<protein>
    <submittedName>
        <fullName evidence="2">TfoX/Sxy family DNA transformation protein</fullName>
    </submittedName>
</protein>
<dbReference type="Gene3D" id="1.10.150.20">
    <property type="entry name" value="5' to 3' exonuclease, C-terminal subdomain"/>
    <property type="match status" value="1"/>
</dbReference>
<sequence length="91" mass="10110">MARSNRLRDLKGFGIKTEELLNAVGIDSVTTYLNSDPILVYASIVEYKGTTNMNLLYALIGAHENVTWLEIAKTRRSELLLSLDDLGLAPK</sequence>
<dbReference type="PANTHER" id="PTHR36121">
    <property type="entry name" value="PROTEIN SXY"/>
    <property type="match status" value="1"/>
</dbReference>
<evidence type="ECO:0000313" key="2">
    <source>
        <dbReference type="EMBL" id="MCZ2723435.1"/>
    </source>
</evidence>
<dbReference type="InterPro" id="IPR007077">
    <property type="entry name" value="TfoX_C"/>
</dbReference>